<gene>
    <name evidence="3" type="ORF">HIM_09391</name>
</gene>
<keyword evidence="4" id="KW-1185">Reference proteome</keyword>
<feature type="region of interest" description="Disordered" evidence="1">
    <location>
        <begin position="59"/>
        <end position="119"/>
    </location>
</feature>
<feature type="region of interest" description="Disordered" evidence="1">
    <location>
        <begin position="189"/>
        <end position="228"/>
    </location>
</feature>
<dbReference type="Proteomes" id="UP000054481">
    <property type="component" value="Unassembled WGS sequence"/>
</dbReference>
<evidence type="ECO:0000313" key="4">
    <source>
        <dbReference type="Proteomes" id="UP000054481"/>
    </source>
</evidence>
<sequence length="228" mass="23422">MKFSATFLLLAGVATAAPISNDLLRREPIDEAKVKKGPSLNEQLGAWFAPIPGPSIITGTFGGGITPAGGRLPSGGSGRLGGSGRPGSSGSGRPGSSGSQPGTSRGPGAASQSRSPDFQLADYRPSDRAIASQYVRSGSSGKVKAFDGGRGAAEKELFSSIKNRYTDLKEVDAVNSGVGNYASQQRGADRYIFGTPKDDPSKGSTMLGVARHAPNGNSFDRFKPFPGT</sequence>
<dbReference type="EMBL" id="KQ030582">
    <property type="protein sequence ID" value="KJZ71248.1"/>
    <property type="molecule type" value="Genomic_DNA"/>
</dbReference>
<feature type="compositionally biased region" description="Gly residues" evidence="1">
    <location>
        <begin position="60"/>
        <end position="95"/>
    </location>
</feature>
<keyword evidence="2" id="KW-0732">Signal</keyword>
<feature type="chain" id="PRO_5002525955" evidence="2">
    <location>
        <begin position="17"/>
        <end position="228"/>
    </location>
</feature>
<dbReference type="OrthoDB" id="4501550at2759"/>
<feature type="signal peptide" evidence="2">
    <location>
        <begin position="1"/>
        <end position="16"/>
    </location>
</feature>
<evidence type="ECO:0000256" key="1">
    <source>
        <dbReference type="SAM" id="MobiDB-lite"/>
    </source>
</evidence>
<reference evidence="3 4" key="1">
    <citation type="journal article" date="2014" name="Genome Biol. Evol.">
        <title>Comparative genomics and transcriptomics analyses reveal divergent lifestyle features of nematode endoparasitic fungus Hirsutella minnesotensis.</title>
        <authorList>
            <person name="Lai Y."/>
            <person name="Liu K."/>
            <person name="Zhang X."/>
            <person name="Zhang X."/>
            <person name="Li K."/>
            <person name="Wang N."/>
            <person name="Shu C."/>
            <person name="Wu Y."/>
            <person name="Wang C."/>
            <person name="Bushley K.E."/>
            <person name="Xiang M."/>
            <person name="Liu X."/>
        </authorList>
    </citation>
    <scope>NUCLEOTIDE SEQUENCE [LARGE SCALE GENOMIC DNA]</scope>
    <source>
        <strain evidence="3 4">3608</strain>
    </source>
</reference>
<evidence type="ECO:0000313" key="3">
    <source>
        <dbReference type="EMBL" id="KJZ71248.1"/>
    </source>
</evidence>
<protein>
    <submittedName>
        <fullName evidence="3">Uncharacterized protein</fullName>
    </submittedName>
</protein>
<organism evidence="3 4">
    <name type="scientific">Hirsutella minnesotensis 3608</name>
    <dbReference type="NCBI Taxonomy" id="1043627"/>
    <lineage>
        <taxon>Eukaryota</taxon>
        <taxon>Fungi</taxon>
        <taxon>Dikarya</taxon>
        <taxon>Ascomycota</taxon>
        <taxon>Pezizomycotina</taxon>
        <taxon>Sordariomycetes</taxon>
        <taxon>Hypocreomycetidae</taxon>
        <taxon>Hypocreales</taxon>
        <taxon>Ophiocordycipitaceae</taxon>
        <taxon>Hirsutella</taxon>
    </lineage>
</organism>
<proteinExistence type="predicted"/>
<evidence type="ECO:0000256" key="2">
    <source>
        <dbReference type="SAM" id="SignalP"/>
    </source>
</evidence>
<dbReference type="AlphaFoldDB" id="A0A0F7ZSF0"/>
<name>A0A0F7ZSF0_9HYPO</name>
<accession>A0A0F7ZSF0</accession>
<feature type="compositionally biased region" description="Low complexity" evidence="1">
    <location>
        <begin position="96"/>
        <end position="108"/>
    </location>
</feature>